<organism evidence="2 3">
    <name type="scientific">Luteolibacter luteus</name>
    <dbReference type="NCBI Taxonomy" id="2728835"/>
    <lineage>
        <taxon>Bacteria</taxon>
        <taxon>Pseudomonadati</taxon>
        <taxon>Verrucomicrobiota</taxon>
        <taxon>Verrucomicrobiia</taxon>
        <taxon>Verrucomicrobiales</taxon>
        <taxon>Verrucomicrobiaceae</taxon>
        <taxon>Luteolibacter</taxon>
    </lineage>
</organism>
<name>A0A858RIZ6_9BACT</name>
<reference evidence="2 3" key="1">
    <citation type="submission" date="2020-04" db="EMBL/GenBank/DDBJ databases">
        <title>Luteolibacter sp. G-1-1-1 isolated from soil.</title>
        <authorList>
            <person name="Dahal R.H."/>
        </authorList>
    </citation>
    <scope>NUCLEOTIDE SEQUENCE [LARGE SCALE GENOMIC DNA]</scope>
    <source>
        <strain evidence="2 3">G-1-1-1</strain>
    </source>
</reference>
<dbReference type="Proteomes" id="UP000501812">
    <property type="component" value="Chromosome"/>
</dbReference>
<feature type="chain" id="PRO_5032274084" evidence="1">
    <location>
        <begin position="24"/>
        <end position="227"/>
    </location>
</feature>
<gene>
    <name evidence="2" type="ORF">HHL09_10465</name>
</gene>
<evidence type="ECO:0000256" key="1">
    <source>
        <dbReference type="SAM" id="SignalP"/>
    </source>
</evidence>
<sequence>MKLDSPKMLLLCAAMFPALPVQATPEKNYVNPFIGGQFQLSEEINPTSSLDKIVAKVQTVKLNGKDLLQLISEATETEFPKGARLLVDLSGIKAAGVAPLGGTTIATTWVVDRDGTPLLNATEFLLFTFDFNSLIYSGLVDFLNNKEKTKNQFPATLRMVFSHRDIDVFFQGNCFENFRMSSPNSQGVQHVHGVTRFAADGHGFFNDELFVGSTDIILRGDEDILID</sequence>
<dbReference type="AlphaFoldDB" id="A0A858RIZ6"/>
<feature type="signal peptide" evidence="1">
    <location>
        <begin position="1"/>
        <end position="23"/>
    </location>
</feature>
<accession>A0A858RIZ6</accession>
<proteinExistence type="predicted"/>
<keyword evidence="3" id="KW-1185">Reference proteome</keyword>
<protein>
    <submittedName>
        <fullName evidence="2">Uncharacterized protein</fullName>
    </submittedName>
</protein>
<dbReference type="RefSeq" id="WP_169454591.1">
    <property type="nucleotide sequence ID" value="NZ_CP051774.1"/>
</dbReference>
<evidence type="ECO:0000313" key="2">
    <source>
        <dbReference type="EMBL" id="QJE96190.1"/>
    </source>
</evidence>
<evidence type="ECO:0000313" key="3">
    <source>
        <dbReference type="Proteomes" id="UP000501812"/>
    </source>
</evidence>
<keyword evidence="1" id="KW-0732">Signal</keyword>
<dbReference type="EMBL" id="CP051774">
    <property type="protein sequence ID" value="QJE96190.1"/>
    <property type="molecule type" value="Genomic_DNA"/>
</dbReference>
<dbReference type="KEGG" id="luo:HHL09_10465"/>